<keyword evidence="4" id="KW-1185">Reference proteome</keyword>
<dbReference type="Pfam" id="PF01522">
    <property type="entry name" value="Polysacc_deac_1"/>
    <property type="match status" value="1"/>
</dbReference>
<dbReference type="Gene3D" id="3.20.20.370">
    <property type="entry name" value="Glycoside hydrolase/deacetylase"/>
    <property type="match status" value="1"/>
</dbReference>
<evidence type="ECO:0000313" key="4">
    <source>
        <dbReference type="Proteomes" id="UP000190423"/>
    </source>
</evidence>
<protein>
    <submittedName>
        <fullName evidence="3">Peptidoglycan/xylan/chitin deacetylase, PgdA/CDA1 family</fullName>
    </submittedName>
</protein>
<dbReference type="GO" id="GO:0005975">
    <property type="term" value="P:carbohydrate metabolic process"/>
    <property type="evidence" value="ECO:0007669"/>
    <property type="project" value="InterPro"/>
</dbReference>
<dbReference type="InterPro" id="IPR011330">
    <property type="entry name" value="Glyco_hydro/deAcase_b/a-brl"/>
</dbReference>
<accession>A0A1T4JNP1</accession>
<evidence type="ECO:0000313" key="3">
    <source>
        <dbReference type="EMBL" id="SJZ31761.1"/>
    </source>
</evidence>
<dbReference type="PROSITE" id="PS51677">
    <property type="entry name" value="NODB"/>
    <property type="match status" value="1"/>
</dbReference>
<proteinExistence type="predicted"/>
<organism evidence="3 4">
    <name type="scientific">Treponema porcinum</name>
    <dbReference type="NCBI Taxonomy" id="261392"/>
    <lineage>
        <taxon>Bacteria</taxon>
        <taxon>Pseudomonadati</taxon>
        <taxon>Spirochaetota</taxon>
        <taxon>Spirochaetia</taxon>
        <taxon>Spirochaetales</taxon>
        <taxon>Treponemataceae</taxon>
        <taxon>Treponema</taxon>
    </lineage>
</organism>
<dbReference type="CDD" id="cd10917">
    <property type="entry name" value="CE4_NodB_like_6s_7s"/>
    <property type="match status" value="1"/>
</dbReference>
<dbReference type="AlphaFoldDB" id="A0A1T4JNP1"/>
<dbReference type="Proteomes" id="UP000190423">
    <property type="component" value="Unassembled WGS sequence"/>
</dbReference>
<sequence>MNVKQTVLKHTVLLLCMLAALPAAAGIQFGDGDINKNNDVLFTVRHNIAGINSYRTLFKANIKNGTAEVRPEILTYYPEQMELLNGGKILQIRNRYGTVWYSTAEKKAVWNDCASVIPENSHRTAPVAASQDGKWICYIEKKNYATGALTLSTFSGEKSLVLDSNASFSYTKIPAKWQPNAQILLYEKNGAVYFCNPEAMLKGIEVSEEYRKIGPGTIDSVNWTGGKYLVYIDGDIVYRISSKELYTLGLYSGIIGKGTAIGRLPNHFNSGKDSFSVNKNLTAIVIIQGGKNFTLYRINGASCNYLDAVSTKSYTNNEGSLLDVRIVWPDALIANDFEQPGLPVPSIWMKTLPYNGKPAAAAVYRMNDKFSKILAIEDSGLPAFSPDKSRCAFFSGSTAYIYDTAEWKRIDEITGEKITSIIWVDSDTLYLGGEKTIRKWSIKEKSAKTIMLSQAVNAWWNDTGNITADTGNGKSYIYNPQSGTWSENGLSAEHKNVMRNENYRVFCGETPNSRYENALYVRSLKGKPVTKPLLAETIRKTEPPKTAALIFDAYDNADGLAKILYELNQYNIKGTFFLNGEFIRRYPNETKLISISGNECASQFFSTAKLVSKDFIMDEDFIRRGLARNEDEFFAVTGKELSLLWHAPYYFKSERLVTAGKNAGYSYVDASKHSYDTVTLEDAVSSSSNYYTPAELINIYMSSLIKNKGGIIPVTVGIAGGSRKSYVYDSLDLLISAILDEGFQIVPVRMLIQ</sequence>
<dbReference type="SUPFAM" id="SSF88713">
    <property type="entry name" value="Glycoside hydrolase/deacetylase"/>
    <property type="match status" value="1"/>
</dbReference>
<name>A0A1T4JNP1_TREPO</name>
<dbReference type="GeneID" id="78315950"/>
<dbReference type="EMBL" id="FUWG01000004">
    <property type="protein sequence ID" value="SJZ31761.1"/>
    <property type="molecule type" value="Genomic_DNA"/>
</dbReference>
<dbReference type="GO" id="GO:0016810">
    <property type="term" value="F:hydrolase activity, acting on carbon-nitrogen (but not peptide) bonds"/>
    <property type="evidence" value="ECO:0007669"/>
    <property type="project" value="InterPro"/>
</dbReference>
<dbReference type="OrthoDB" id="9806342at2"/>
<evidence type="ECO:0000259" key="2">
    <source>
        <dbReference type="PROSITE" id="PS51677"/>
    </source>
</evidence>
<feature type="chain" id="PRO_5012526920" evidence="1">
    <location>
        <begin position="26"/>
        <end position="753"/>
    </location>
</feature>
<dbReference type="SUPFAM" id="SSF82171">
    <property type="entry name" value="DPP6 N-terminal domain-like"/>
    <property type="match status" value="1"/>
</dbReference>
<keyword evidence="1" id="KW-0732">Signal</keyword>
<reference evidence="3 4" key="1">
    <citation type="submission" date="2017-02" db="EMBL/GenBank/DDBJ databases">
        <authorList>
            <person name="Peterson S.W."/>
        </authorList>
    </citation>
    <scope>NUCLEOTIDE SEQUENCE [LARGE SCALE GENOMIC DNA]</scope>
    <source>
        <strain evidence="3 4">ATCC BAA-908</strain>
    </source>
</reference>
<feature type="signal peptide" evidence="1">
    <location>
        <begin position="1"/>
        <end position="25"/>
    </location>
</feature>
<dbReference type="RefSeq" id="WP_159446143.1">
    <property type="nucleotide sequence ID" value="NZ_FUWG01000004.1"/>
</dbReference>
<evidence type="ECO:0000256" key="1">
    <source>
        <dbReference type="SAM" id="SignalP"/>
    </source>
</evidence>
<feature type="domain" description="NodB homology" evidence="2">
    <location>
        <begin position="545"/>
        <end position="746"/>
    </location>
</feature>
<gene>
    <name evidence="3" type="ORF">SAMN02745149_00637</name>
</gene>
<dbReference type="STRING" id="261392.SAMN02745149_00637"/>
<dbReference type="InterPro" id="IPR002509">
    <property type="entry name" value="NODB_dom"/>
</dbReference>